<dbReference type="Proteomes" id="UP001652740">
    <property type="component" value="Unplaced"/>
</dbReference>
<dbReference type="AlphaFoldDB" id="A0A6J1X5R0"/>
<dbReference type="GeneID" id="113523543"/>
<evidence type="ECO:0000313" key="2">
    <source>
        <dbReference type="RefSeq" id="XP_026765330.2"/>
    </source>
</evidence>
<dbReference type="InParanoid" id="A0A6J1X5R0"/>
<reference evidence="2" key="1">
    <citation type="submission" date="2025-08" db="UniProtKB">
        <authorList>
            <consortium name="RefSeq"/>
        </authorList>
    </citation>
    <scope>IDENTIFICATION</scope>
    <source>
        <tissue evidence="2">Whole larvae</tissue>
    </source>
</reference>
<name>A0A6J1X5R0_GALME</name>
<proteinExistence type="predicted"/>
<protein>
    <submittedName>
        <fullName evidence="2">Uncharacterized protein LOC113523543</fullName>
    </submittedName>
</protein>
<dbReference type="RefSeq" id="XP_026765330.2">
    <property type="nucleotide sequence ID" value="XM_026909529.3"/>
</dbReference>
<evidence type="ECO:0000313" key="1">
    <source>
        <dbReference type="Proteomes" id="UP001652740"/>
    </source>
</evidence>
<accession>A0A6J1X5R0</accession>
<gene>
    <name evidence="2" type="primary">LOC113523543</name>
</gene>
<organism evidence="1 2">
    <name type="scientific">Galleria mellonella</name>
    <name type="common">Greater wax moth</name>
    <dbReference type="NCBI Taxonomy" id="7137"/>
    <lineage>
        <taxon>Eukaryota</taxon>
        <taxon>Metazoa</taxon>
        <taxon>Ecdysozoa</taxon>
        <taxon>Arthropoda</taxon>
        <taxon>Hexapoda</taxon>
        <taxon>Insecta</taxon>
        <taxon>Pterygota</taxon>
        <taxon>Neoptera</taxon>
        <taxon>Endopterygota</taxon>
        <taxon>Lepidoptera</taxon>
        <taxon>Glossata</taxon>
        <taxon>Ditrysia</taxon>
        <taxon>Pyraloidea</taxon>
        <taxon>Pyralidae</taxon>
        <taxon>Galleriinae</taxon>
        <taxon>Galleria</taxon>
    </lineage>
</organism>
<keyword evidence="1" id="KW-1185">Reference proteome</keyword>
<dbReference type="KEGG" id="gmw:113523543"/>
<sequence length="284" mass="30934">MLKYDIHYGFLISLIALYGKINGTFLDLNQVQNTISQWKNQNLLNFTEVGAASNGVFDFGDIKNKILQWKNQKIAALCPSNGQKLQNLLNIVCSTAQPTNITIRDACVNCFASVTSMPEGPQELTALGACATQYFEDTSYASCATALVALSTSALNVQPSGCFMGYCDFVRCLRRINSMNLIIQCTREARTGVNIMLDNDNVRFFTNVTSCILAKTRCGIFNPITGEPQVPGSSSSGARISNALQFSESGELRILAFSANTPVLNSFCSSSSNLTQTSWLTNEC</sequence>